<dbReference type="EnsemblPlants" id="OBART01G09600.1">
    <property type="protein sequence ID" value="OBART01G09600.1"/>
    <property type="gene ID" value="OBART01G09600"/>
</dbReference>
<dbReference type="AlphaFoldDB" id="A0A0D3ELU6"/>
<protein>
    <submittedName>
        <fullName evidence="2">Uncharacterized protein</fullName>
    </submittedName>
</protein>
<accession>A0A0D3ELU6</accession>
<keyword evidence="3" id="KW-1185">Reference proteome</keyword>
<dbReference type="Proteomes" id="UP000026960">
    <property type="component" value="Chromosome 1"/>
</dbReference>
<feature type="region of interest" description="Disordered" evidence="1">
    <location>
        <begin position="41"/>
        <end position="72"/>
    </location>
</feature>
<dbReference type="PaxDb" id="65489-OBART01G09600.1"/>
<dbReference type="Gramene" id="OBART01G09600.1">
    <property type="protein sequence ID" value="OBART01G09600.1"/>
    <property type="gene ID" value="OBART01G09600"/>
</dbReference>
<sequence length="129" mass="14516">MKPEDPNPLLLAHPNQTIVIPEPDGPEPQFTRLGRRLAASHSRTLPSPLPPAAYGAGGHGEGPRCRRPPTTGLAGLTRRPLLLSRRPKRRASIISRSVWGWWWWWWWASCTCVSVDAWGGRTRWEPMPA</sequence>
<name>A0A0D3ELU6_9ORYZ</name>
<evidence type="ECO:0000256" key="1">
    <source>
        <dbReference type="SAM" id="MobiDB-lite"/>
    </source>
</evidence>
<proteinExistence type="predicted"/>
<evidence type="ECO:0000313" key="2">
    <source>
        <dbReference type="EnsemblPlants" id="OBART01G09600.1"/>
    </source>
</evidence>
<evidence type="ECO:0000313" key="3">
    <source>
        <dbReference type="Proteomes" id="UP000026960"/>
    </source>
</evidence>
<reference evidence="2" key="1">
    <citation type="journal article" date="2009" name="Rice">
        <title>De Novo Next Generation Sequencing of Plant Genomes.</title>
        <authorList>
            <person name="Rounsley S."/>
            <person name="Marri P.R."/>
            <person name="Yu Y."/>
            <person name="He R."/>
            <person name="Sisneros N."/>
            <person name="Goicoechea J.L."/>
            <person name="Lee S.J."/>
            <person name="Angelova A."/>
            <person name="Kudrna D."/>
            <person name="Luo M."/>
            <person name="Affourtit J."/>
            <person name="Desany B."/>
            <person name="Knight J."/>
            <person name="Niazi F."/>
            <person name="Egholm M."/>
            <person name="Wing R.A."/>
        </authorList>
    </citation>
    <scope>NUCLEOTIDE SEQUENCE [LARGE SCALE GENOMIC DNA]</scope>
    <source>
        <strain evidence="2">cv. IRGC 105608</strain>
    </source>
</reference>
<reference evidence="2" key="2">
    <citation type="submission" date="2015-03" db="UniProtKB">
        <authorList>
            <consortium name="EnsemblPlants"/>
        </authorList>
    </citation>
    <scope>IDENTIFICATION</scope>
</reference>
<dbReference type="HOGENOM" id="CLU_1952074_0_0_1"/>
<organism evidence="2">
    <name type="scientific">Oryza barthii</name>
    <dbReference type="NCBI Taxonomy" id="65489"/>
    <lineage>
        <taxon>Eukaryota</taxon>
        <taxon>Viridiplantae</taxon>
        <taxon>Streptophyta</taxon>
        <taxon>Embryophyta</taxon>
        <taxon>Tracheophyta</taxon>
        <taxon>Spermatophyta</taxon>
        <taxon>Magnoliopsida</taxon>
        <taxon>Liliopsida</taxon>
        <taxon>Poales</taxon>
        <taxon>Poaceae</taxon>
        <taxon>BOP clade</taxon>
        <taxon>Oryzoideae</taxon>
        <taxon>Oryzeae</taxon>
        <taxon>Oryzinae</taxon>
        <taxon>Oryza</taxon>
    </lineage>
</organism>